<sequence>MAQILDRVSEASARGYQLFLEGTWPPGPVSGIGVALHDVSVLVYAPRYLSLSAKDTALTQTSGGQILLLRSPLKEVEEALRELAKAHAAVLWTQEGRSREEVQKDLEEALLLGPLLRMPPGLYPVRLLWPLSMALESSRGQERLMRLVKPLEEHPDLWQTLEAFLKAGLSLKRTAHRLGLHPNTVLYRIHRIEELTGLHLERVEDLCLLQIALQLREALGR</sequence>
<reference evidence="2 3" key="1">
    <citation type="journal article" date="2019" name="Extremophiles">
        <title>Biogeography of thermophiles and predominance of Thermus scotoductus in domestic water heaters.</title>
        <authorList>
            <person name="Wilpiszeski R.L."/>
            <person name="Zhang Z."/>
            <person name="House C.H."/>
        </authorList>
    </citation>
    <scope>NUCLEOTIDE SEQUENCE [LARGE SCALE GENOMIC DNA]</scope>
    <source>
        <strain evidence="2 3">32_S32</strain>
    </source>
</reference>
<dbReference type="Gene3D" id="1.10.10.2840">
    <property type="entry name" value="PucR C-terminal helix-turn-helix domain"/>
    <property type="match status" value="1"/>
</dbReference>
<organism evidence="2 3">
    <name type="scientific">Thermus scotoductus</name>
    <dbReference type="NCBI Taxonomy" id="37636"/>
    <lineage>
        <taxon>Bacteria</taxon>
        <taxon>Thermotogati</taxon>
        <taxon>Deinococcota</taxon>
        <taxon>Deinococci</taxon>
        <taxon>Thermales</taxon>
        <taxon>Thermaceae</taxon>
        <taxon>Thermus</taxon>
    </lineage>
</organism>
<evidence type="ECO:0000313" key="3">
    <source>
        <dbReference type="Proteomes" id="UP000286910"/>
    </source>
</evidence>
<dbReference type="InterPro" id="IPR042070">
    <property type="entry name" value="PucR_C-HTH_sf"/>
</dbReference>
<feature type="domain" description="PucR C-terminal helix-turn-helix" evidence="1">
    <location>
        <begin position="157"/>
        <end position="214"/>
    </location>
</feature>
<dbReference type="Pfam" id="PF13556">
    <property type="entry name" value="HTH_30"/>
    <property type="match status" value="1"/>
</dbReference>
<evidence type="ECO:0000259" key="1">
    <source>
        <dbReference type="Pfam" id="PF13556"/>
    </source>
</evidence>
<dbReference type="InterPro" id="IPR025736">
    <property type="entry name" value="PucR_C-HTH_dom"/>
</dbReference>
<dbReference type="Proteomes" id="UP000286910">
    <property type="component" value="Unassembled WGS sequence"/>
</dbReference>
<evidence type="ECO:0000313" key="2">
    <source>
        <dbReference type="EMBL" id="RTH01965.1"/>
    </source>
</evidence>
<comment type="caution">
    <text evidence="2">The sequence shown here is derived from an EMBL/GenBank/DDBJ whole genome shotgun (WGS) entry which is preliminary data.</text>
</comment>
<protein>
    <recommendedName>
        <fullName evidence="1">PucR C-terminal helix-turn-helix domain-containing protein</fullName>
    </recommendedName>
</protein>
<dbReference type="PANTHER" id="PTHR33744:SF7">
    <property type="entry name" value="PUCR FAMILY TRANSCRIPTIONAL REGULATOR"/>
    <property type="match status" value="1"/>
</dbReference>
<gene>
    <name evidence="2" type="ORF">CSW45_08850</name>
</gene>
<accession>A0A430R3K0</accession>
<dbReference type="AlphaFoldDB" id="A0A430R3K0"/>
<dbReference type="EMBL" id="PELR01000312">
    <property type="protein sequence ID" value="RTH01965.1"/>
    <property type="molecule type" value="Genomic_DNA"/>
</dbReference>
<dbReference type="PANTHER" id="PTHR33744">
    <property type="entry name" value="CARBOHYDRATE DIACID REGULATOR"/>
    <property type="match status" value="1"/>
</dbReference>
<name>A0A430R3K0_THESC</name>
<proteinExistence type="predicted"/>
<dbReference type="InterPro" id="IPR051448">
    <property type="entry name" value="CdaR-like_regulators"/>
</dbReference>
<dbReference type="RefSeq" id="WP_126178654.1">
    <property type="nucleotide sequence ID" value="NZ_PELN01000396.1"/>
</dbReference>